<evidence type="ECO:0000256" key="1">
    <source>
        <dbReference type="SAM" id="Phobius"/>
    </source>
</evidence>
<evidence type="ECO:0000313" key="2">
    <source>
        <dbReference type="EMBL" id="MBR7832678.1"/>
    </source>
</evidence>
<reference evidence="2" key="1">
    <citation type="submission" date="2021-04" db="EMBL/GenBank/DDBJ databases">
        <title>Genome based classification of Actinospica acidithermotolerans sp. nov., an actinobacterium isolated from an Indonesian hot spring.</title>
        <authorList>
            <person name="Kusuma A.B."/>
            <person name="Putra K.E."/>
            <person name="Nafisah S."/>
            <person name="Loh J."/>
            <person name="Nouioui I."/>
            <person name="Goodfellow M."/>
        </authorList>
    </citation>
    <scope>NUCLEOTIDE SEQUENCE</scope>
    <source>
        <strain evidence="2">CSCA 57</strain>
    </source>
</reference>
<accession>A0A941IQ85</accession>
<name>A0A941IQ85_9ACTN</name>
<proteinExistence type="predicted"/>
<feature type="transmembrane region" description="Helical" evidence="1">
    <location>
        <begin position="44"/>
        <end position="64"/>
    </location>
</feature>
<gene>
    <name evidence="2" type="ORF">KDL01_05370</name>
</gene>
<protein>
    <submittedName>
        <fullName evidence="2">Uncharacterized protein</fullName>
    </submittedName>
</protein>
<comment type="caution">
    <text evidence="2">The sequence shown here is derived from an EMBL/GenBank/DDBJ whole genome shotgun (WGS) entry which is preliminary data.</text>
</comment>
<dbReference type="EMBL" id="JAGSOG010000014">
    <property type="protein sequence ID" value="MBR7832678.1"/>
    <property type="molecule type" value="Genomic_DNA"/>
</dbReference>
<organism evidence="2 3">
    <name type="scientific">Actinospica durhamensis</name>
    <dbReference type="NCBI Taxonomy" id="1508375"/>
    <lineage>
        <taxon>Bacteria</taxon>
        <taxon>Bacillati</taxon>
        <taxon>Actinomycetota</taxon>
        <taxon>Actinomycetes</taxon>
        <taxon>Catenulisporales</taxon>
        <taxon>Actinospicaceae</taxon>
        <taxon>Actinospica</taxon>
    </lineage>
</organism>
<keyword evidence="3" id="KW-1185">Reference proteome</keyword>
<dbReference type="RefSeq" id="WP_212527198.1">
    <property type="nucleotide sequence ID" value="NZ_JAGSOG010000014.1"/>
</dbReference>
<keyword evidence="1" id="KW-0472">Membrane</keyword>
<dbReference type="Proteomes" id="UP000675781">
    <property type="component" value="Unassembled WGS sequence"/>
</dbReference>
<keyword evidence="1" id="KW-1133">Transmembrane helix</keyword>
<evidence type="ECO:0000313" key="3">
    <source>
        <dbReference type="Proteomes" id="UP000675781"/>
    </source>
</evidence>
<keyword evidence="1" id="KW-0812">Transmembrane</keyword>
<sequence>MTIEQDDQDIYDEVGAAFDHVHAPGDGAEAVLARGRVLRRRRRAMPAVAAACVVAAALGLGLTMTGGTGSSTVAAPTVRASVVPINVDTASYSVHTDPKTGYVTISLWRQGGADELRKVLADGGIASYFYFATVTPVPGKLSCTWIGGKEENSRSAFVSVEMDATSITVDPAKMPPGSAVVFQSLQFTPSATGPGYSGVAESGRFALLSAEPTGCAY</sequence>
<dbReference type="AlphaFoldDB" id="A0A941IQ85"/>